<evidence type="ECO:0000256" key="1">
    <source>
        <dbReference type="SAM" id="SignalP"/>
    </source>
</evidence>
<organism evidence="2 3">
    <name type="scientific">Puccinia triticina</name>
    <dbReference type="NCBI Taxonomy" id="208348"/>
    <lineage>
        <taxon>Eukaryota</taxon>
        <taxon>Fungi</taxon>
        <taxon>Dikarya</taxon>
        <taxon>Basidiomycota</taxon>
        <taxon>Pucciniomycotina</taxon>
        <taxon>Pucciniomycetes</taxon>
        <taxon>Pucciniales</taxon>
        <taxon>Pucciniaceae</taxon>
        <taxon>Puccinia</taxon>
    </lineage>
</organism>
<sequence>MTWRRRGFFCLKVAACSFKLAIANTPEDELAATLWNDTHELFEYNFEDFGFDFLDLPSPAPTHKRKLIDDESYFVPNRRSHNCDQDVTLENQIMNPRTVVSQAVNLAKKKSTQGHVALPSHNE</sequence>
<dbReference type="EMBL" id="CP110430">
    <property type="protein sequence ID" value="WAQ88651.1"/>
    <property type="molecule type" value="Genomic_DNA"/>
</dbReference>
<name>A0ABY7CTS7_9BASI</name>
<proteinExistence type="predicted"/>
<feature type="signal peptide" evidence="1">
    <location>
        <begin position="1"/>
        <end position="23"/>
    </location>
</feature>
<evidence type="ECO:0000313" key="2">
    <source>
        <dbReference type="EMBL" id="WAQ88651.1"/>
    </source>
</evidence>
<keyword evidence="3" id="KW-1185">Reference proteome</keyword>
<dbReference type="GeneID" id="77801798"/>
<feature type="chain" id="PRO_5047115999" evidence="1">
    <location>
        <begin position="24"/>
        <end position="123"/>
    </location>
</feature>
<protein>
    <submittedName>
        <fullName evidence="2">Uncharacterized protein</fullName>
    </submittedName>
</protein>
<keyword evidence="1" id="KW-0732">Signal</keyword>
<dbReference type="RefSeq" id="XP_053024206.1">
    <property type="nucleotide sequence ID" value="XM_053160914.1"/>
</dbReference>
<accession>A0ABY7CTS7</accession>
<dbReference type="Proteomes" id="UP001164743">
    <property type="component" value="Chromosome 10A"/>
</dbReference>
<reference evidence="2" key="1">
    <citation type="submission" date="2022-10" db="EMBL/GenBank/DDBJ databases">
        <title>Puccinia triticina Genome sequencing and assembly.</title>
        <authorList>
            <person name="Li C."/>
        </authorList>
    </citation>
    <scope>NUCLEOTIDE SEQUENCE</scope>
    <source>
        <strain evidence="2">Pt15</strain>
    </source>
</reference>
<gene>
    <name evidence="2" type="ORF">PtA15_10A70</name>
</gene>
<evidence type="ECO:0000313" key="3">
    <source>
        <dbReference type="Proteomes" id="UP001164743"/>
    </source>
</evidence>